<dbReference type="SMART" id="SM00382">
    <property type="entry name" value="AAA"/>
    <property type="match status" value="2"/>
</dbReference>
<dbReference type="GO" id="GO:0016887">
    <property type="term" value="F:ATP hydrolysis activity"/>
    <property type="evidence" value="ECO:0007669"/>
    <property type="project" value="InterPro"/>
</dbReference>
<dbReference type="EMBL" id="FOTK01000004">
    <property type="protein sequence ID" value="SFL39478.1"/>
    <property type="molecule type" value="Genomic_DNA"/>
</dbReference>
<dbReference type="InterPro" id="IPR003439">
    <property type="entry name" value="ABC_transporter-like_ATP-bd"/>
</dbReference>
<dbReference type="PROSITE" id="PS50893">
    <property type="entry name" value="ABC_TRANSPORTER_2"/>
    <property type="match status" value="2"/>
</dbReference>
<evidence type="ECO:0000256" key="2">
    <source>
        <dbReference type="ARBA" id="ARBA00022448"/>
    </source>
</evidence>
<dbReference type="PROSITE" id="PS00211">
    <property type="entry name" value="ABC_TRANSPORTER_1"/>
    <property type="match status" value="1"/>
</dbReference>
<evidence type="ECO:0000313" key="9">
    <source>
        <dbReference type="Proteomes" id="UP000199048"/>
    </source>
</evidence>
<dbReference type="PANTHER" id="PTHR43790:SF9">
    <property type="entry name" value="GALACTOFURANOSE TRANSPORTER ATP-BINDING PROTEIN YTFR"/>
    <property type="match status" value="1"/>
</dbReference>
<dbReference type="InterPro" id="IPR050107">
    <property type="entry name" value="ABC_carbohydrate_import_ATPase"/>
</dbReference>
<dbReference type="Gene3D" id="3.40.50.300">
    <property type="entry name" value="P-loop containing nucleotide triphosphate hydrolases"/>
    <property type="match status" value="2"/>
</dbReference>
<dbReference type="InterPro" id="IPR003593">
    <property type="entry name" value="AAA+_ATPase"/>
</dbReference>
<evidence type="ECO:0000256" key="6">
    <source>
        <dbReference type="ARBA" id="ARBA00022840"/>
    </source>
</evidence>
<dbReference type="Pfam" id="PF00005">
    <property type="entry name" value="ABC_tran"/>
    <property type="match status" value="2"/>
</dbReference>
<evidence type="ECO:0000256" key="1">
    <source>
        <dbReference type="ARBA" id="ARBA00005417"/>
    </source>
</evidence>
<dbReference type="RefSeq" id="WP_092038079.1">
    <property type="nucleotide sequence ID" value="NZ_FOTK01000004.1"/>
</dbReference>
<feature type="domain" description="ABC transporter" evidence="7">
    <location>
        <begin position="254"/>
        <end position="509"/>
    </location>
</feature>
<dbReference type="STRING" id="582667.SAMN05192568_1004139"/>
<dbReference type="InterPro" id="IPR017871">
    <property type="entry name" value="ABC_transporter-like_CS"/>
</dbReference>
<evidence type="ECO:0000259" key="7">
    <source>
        <dbReference type="PROSITE" id="PS50893"/>
    </source>
</evidence>
<reference evidence="9" key="1">
    <citation type="submission" date="2016-10" db="EMBL/GenBank/DDBJ databases">
        <authorList>
            <person name="Varghese N."/>
            <person name="Submissions S."/>
        </authorList>
    </citation>
    <scope>NUCLEOTIDE SEQUENCE [LARGE SCALE GENOMIC DNA]</scope>
    <source>
        <strain evidence="9">BL36</strain>
    </source>
</reference>
<keyword evidence="6 8" id="KW-0067">ATP-binding</keyword>
<keyword evidence="9" id="KW-1185">Reference proteome</keyword>
<evidence type="ECO:0000256" key="3">
    <source>
        <dbReference type="ARBA" id="ARBA00022597"/>
    </source>
</evidence>
<keyword evidence="2" id="KW-0813">Transport</keyword>
<dbReference type="InterPro" id="IPR027417">
    <property type="entry name" value="P-loop_NTPase"/>
</dbReference>
<organism evidence="8 9">
    <name type="scientific">Methylobacterium pseudosasicola</name>
    <dbReference type="NCBI Taxonomy" id="582667"/>
    <lineage>
        <taxon>Bacteria</taxon>
        <taxon>Pseudomonadati</taxon>
        <taxon>Pseudomonadota</taxon>
        <taxon>Alphaproteobacteria</taxon>
        <taxon>Hyphomicrobiales</taxon>
        <taxon>Methylobacteriaceae</taxon>
        <taxon>Methylobacterium</taxon>
    </lineage>
</organism>
<dbReference type="CDD" id="cd03216">
    <property type="entry name" value="ABC_Carb_Monos_I"/>
    <property type="match status" value="1"/>
</dbReference>
<name>A0A1I4HB33_9HYPH</name>
<dbReference type="SUPFAM" id="SSF52540">
    <property type="entry name" value="P-loop containing nucleoside triphosphate hydrolases"/>
    <property type="match status" value="2"/>
</dbReference>
<dbReference type="GO" id="GO:0005524">
    <property type="term" value="F:ATP binding"/>
    <property type="evidence" value="ECO:0007669"/>
    <property type="project" value="UniProtKB-KW"/>
</dbReference>
<keyword evidence="4" id="KW-0677">Repeat</keyword>
<dbReference type="AlphaFoldDB" id="A0A1I4HB33"/>
<dbReference type="CDD" id="cd03215">
    <property type="entry name" value="ABC_Carb_Monos_II"/>
    <property type="match status" value="1"/>
</dbReference>
<keyword evidence="3" id="KW-0762">Sugar transport</keyword>
<feature type="domain" description="ABC transporter" evidence="7">
    <location>
        <begin position="18"/>
        <end position="255"/>
    </location>
</feature>
<dbReference type="Proteomes" id="UP000199048">
    <property type="component" value="Unassembled WGS sequence"/>
</dbReference>
<dbReference type="PANTHER" id="PTHR43790">
    <property type="entry name" value="CARBOHYDRATE TRANSPORT ATP-BINDING PROTEIN MG119-RELATED"/>
    <property type="match status" value="1"/>
</dbReference>
<evidence type="ECO:0000256" key="5">
    <source>
        <dbReference type="ARBA" id="ARBA00022741"/>
    </source>
</evidence>
<evidence type="ECO:0000313" key="8">
    <source>
        <dbReference type="EMBL" id="SFL39478.1"/>
    </source>
</evidence>
<proteinExistence type="inferred from homology"/>
<evidence type="ECO:0000256" key="4">
    <source>
        <dbReference type="ARBA" id="ARBA00022737"/>
    </source>
</evidence>
<dbReference type="OrthoDB" id="8430269at2"/>
<comment type="similarity">
    <text evidence="1">Belongs to the ABC transporter superfamily.</text>
</comment>
<gene>
    <name evidence="8" type="ORF">SAMN05192568_1004139</name>
</gene>
<protein>
    <submittedName>
        <fullName evidence="8">Monosaccharide ABC transporter ATP-binding protein, CUT2 family</fullName>
    </submittedName>
</protein>
<sequence length="523" mass="55121">MAAAEPTTRTLPDPPPALAMRDLIVTFGPTRALDGASLTVAPGTIHGLIGQNGAGKSTLIKVLAGLVTPEAGTIALHGNPVAGITPARVEDLGIAFIHQERLLVPTATVGEALFLGREGAGSRFGCLLGGLQKRAEAAIGRFFGIRLPRNALIRDLTIAQQQIVQITRALLAEPKIVVFDEPTAALAKREAEHLFAAIARLKAQGLTTIYISHYLAEIERLCDAVTVMRNGRDVAEVDPRRTSTAALTRLMVGRDVSDLFPRHRAEPGAPMLALAGVSVPPALRDMSFVLRRGEVLGLTGLLGSGAKELVQALFGLLPIKSGTVTVDGRVAHVANPHDAVRRGLALVPENRRAHGLALNLGIRENLTLASLDRVSRRGWLDRVRERAQALRLIGDLQIKAAGPEAPVRTLSGGNQQKVVLGKWLAREAGLYILDEPTIGVDIAAKAEIYRLIAGLAEGGAGILLLSTDLDELLGICDRVLVLYRGAIVSEHPTAGTTADSLLNATLTGAGACARACAETSRAA</sequence>
<keyword evidence="5" id="KW-0547">Nucleotide-binding</keyword>
<accession>A0A1I4HB33</accession>